<organism evidence="1 2">
    <name type="scientific">Pleurodeles waltl</name>
    <name type="common">Iberian ribbed newt</name>
    <dbReference type="NCBI Taxonomy" id="8319"/>
    <lineage>
        <taxon>Eukaryota</taxon>
        <taxon>Metazoa</taxon>
        <taxon>Chordata</taxon>
        <taxon>Craniata</taxon>
        <taxon>Vertebrata</taxon>
        <taxon>Euteleostomi</taxon>
        <taxon>Amphibia</taxon>
        <taxon>Batrachia</taxon>
        <taxon>Caudata</taxon>
        <taxon>Salamandroidea</taxon>
        <taxon>Salamandridae</taxon>
        <taxon>Pleurodelinae</taxon>
        <taxon>Pleurodeles</taxon>
    </lineage>
</organism>
<dbReference type="Proteomes" id="UP001066276">
    <property type="component" value="Chromosome 9"/>
</dbReference>
<keyword evidence="2" id="KW-1185">Reference proteome</keyword>
<name>A0AAV7MJ40_PLEWA</name>
<sequence length="99" mass="10751">MRNLLRLKLSGSHQEDLLPVDLSGAPCFHKVIQSTDVCLGMGLRVVLHGASVPKLHGTALPGARARARARACSWLVTPWLESMLSGAQHLKRLSTRSSE</sequence>
<gene>
    <name evidence="1" type="ORF">NDU88_000931</name>
</gene>
<protein>
    <submittedName>
        <fullName evidence="1">Uncharacterized protein</fullName>
    </submittedName>
</protein>
<comment type="caution">
    <text evidence="1">The sequence shown here is derived from an EMBL/GenBank/DDBJ whole genome shotgun (WGS) entry which is preliminary data.</text>
</comment>
<accession>A0AAV7MJ40</accession>
<proteinExistence type="predicted"/>
<evidence type="ECO:0000313" key="1">
    <source>
        <dbReference type="EMBL" id="KAJ1103508.1"/>
    </source>
</evidence>
<dbReference type="EMBL" id="JANPWB010000013">
    <property type="protein sequence ID" value="KAJ1103508.1"/>
    <property type="molecule type" value="Genomic_DNA"/>
</dbReference>
<evidence type="ECO:0000313" key="2">
    <source>
        <dbReference type="Proteomes" id="UP001066276"/>
    </source>
</evidence>
<reference evidence="1" key="1">
    <citation type="journal article" date="2022" name="bioRxiv">
        <title>Sequencing and chromosome-scale assembly of the giantPleurodeles waltlgenome.</title>
        <authorList>
            <person name="Brown T."/>
            <person name="Elewa A."/>
            <person name="Iarovenko S."/>
            <person name="Subramanian E."/>
            <person name="Araus A.J."/>
            <person name="Petzold A."/>
            <person name="Susuki M."/>
            <person name="Suzuki K.-i.T."/>
            <person name="Hayashi T."/>
            <person name="Toyoda A."/>
            <person name="Oliveira C."/>
            <person name="Osipova E."/>
            <person name="Leigh N.D."/>
            <person name="Simon A."/>
            <person name="Yun M.H."/>
        </authorList>
    </citation>
    <scope>NUCLEOTIDE SEQUENCE</scope>
    <source>
        <strain evidence="1">20211129_DDA</strain>
        <tissue evidence="1">Liver</tissue>
    </source>
</reference>
<dbReference type="AlphaFoldDB" id="A0AAV7MJ40"/>